<feature type="region of interest" description="Disordered" evidence="1">
    <location>
        <begin position="149"/>
        <end position="190"/>
    </location>
</feature>
<evidence type="ECO:0000313" key="2">
    <source>
        <dbReference type="EMBL" id="CAF1921044.1"/>
    </source>
</evidence>
<dbReference type="Proteomes" id="UP001295469">
    <property type="component" value="Chromosome C02"/>
</dbReference>
<proteinExistence type="predicted"/>
<evidence type="ECO:0000256" key="1">
    <source>
        <dbReference type="SAM" id="MobiDB-lite"/>
    </source>
</evidence>
<protein>
    <submittedName>
        <fullName evidence="2">(rape) hypothetical protein</fullName>
    </submittedName>
</protein>
<sequence length="395" mass="45398">MQTRVVNYEPKEIDEMFPKWDNGESDVVVENLVKFMFAAKGKWKWTQECWPVEGAKKWTNPVYVKQERPQPTPTVNEERRAQKKARTEAYTESHAAARNGITREEIEQLFKDMTKVMTAGFGQCVEEVKLLGGRMEALENKVGIKQKDTDSNELQLTLSDTEKDANEPGRESVNGDKGGRENNVHAANTEPGCLTESSVVIINKTKPTKSDLEREEERREAKKYLVKEYCRAKSGRERKLAASQQSPFLGNSTAKQIVPTKNVGHGYDPFAPVDKKNAKVLLYFLKKDLHHTLHFEKKPFGSRSLWFATLRTPLKWLMGSIPTRRKKAKRQWLREKTNQRRKSFVFTYFNDKDTHVSITRLSKTDIFFLVNLEMQMVGSTLKPSKSSSQKKTVMS</sequence>
<gene>
    <name evidence="2" type="ORF">DARMORV10_C02P59580.1</name>
</gene>
<feature type="compositionally biased region" description="Basic and acidic residues" evidence="1">
    <location>
        <begin position="160"/>
        <end position="183"/>
    </location>
</feature>
<dbReference type="AlphaFoldDB" id="A0A816KH59"/>
<name>A0A816KH59_BRANA</name>
<organism evidence="2">
    <name type="scientific">Brassica napus</name>
    <name type="common">Rape</name>
    <dbReference type="NCBI Taxonomy" id="3708"/>
    <lineage>
        <taxon>Eukaryota</taxon>
        <taxon>Viridiplantae</taxon>
        <taxon>Streptophyta</taxon>
        <taxon>Embryophyta</taxon>
        <taxon>Tracheophyta</taxon>
        <taxon>Spermatophyta</taxon>
        <taxon>Magnoliopsida</taxon>
        <taxon>eudicotyledons</taxon>
        <taxon>Gunneridae</taxon>
        <taxon>Pentapetalae</taxon>
        <taxon>rosids</taxon>
        <taxon>malvids</taxon>
        <taxon>Brassicales</taxon>
        <taxon>Brassicaceae</taxon>
        <taxon>Brassiceae</taxon>
        <taxon>Brassica</taxon>
    </lineage>
</organism>
<feature type="compositionally biased region" description="Basic and acidic residues" evidence="1">
    <location>
        <begin position="76"/>
        <end position="91"/>
    </location>
</feature>
<feature type="region of interest" description="Disordered" evidence="1">
    <location>
        <begin position="67"/>
        <end position="94"/>
    </location>
</feature>
<dbReference type="EMBL" id="HG994366">
    <property type="protein sequence ID" value="CAF1921044.1"/>
    <property type="molecule type" value="Genomic_DNA"/>
</dbReference>
<reference evidence="2" key="1">
    <citation type="submission" date="2021-01" db="EMBL/GenBank/DDBJ databases">
        <authorList>
            <consortium name="Genoscope - CEA"/>
            <person name="William W."/>
        </authorList>
    </citation>
    <scope>NUCLEOTIDE SEQUENCE</scope>
</reference>
<accession>A0A816KH59</accession>